<protein>
    <submittedName>
        <fullName evidence="9">Glycosyltransferase, group 2 family protein</fullName>
        <ecNumber evidence="9">2.4.-.-</ecNumber>
    </submittedName>
</protein>
<keyword evidence="6 7" id="KW-0472">Membrane</keyword>
<accession>E8LBM8</accession>
<dbReference type="eggNOG" id="COG0463">
    <property type="taxonomic scope" value="Bacteria"/>
</dbReference>
<evidence type="ECO:0000259" key="8">
    <source>
        <dbReference type="Pfam" id="PF00535"/>
    </source>
</evidence>
<organism evidence="9 10">
    <name type="scientific">Phascolarctobacterium succinatutens YIT 12067</name>
    <dbReference type="NCBI Taxonomy" id="626939"/>
    <lineage>
        <taxon>Bacteria</taxon>
        <taxon>Bacillati</taxon>
        <taxon>Bacillota</taxon>
        <taxon>Negativicutes</taxon>
        <taxon>Acidaminococcales</taxon>
        <taxon>Acidaminococcaceae</taxon>
        <taxon>Phascolarctobacterium</taxon>
    </lineage>
</organism>
<evidence type="ECO:0000256" key="7">
    <source>
        <dbReference type="SAM" id="Phobius"/>
    </source>
</evidence>
<dbReference type="PANTHER" id="PTHR48090">
    <property type="entry name" value="UNDECAPRENYL-PHOSPHATE 4-DEOXY-4-FORMAMIDO-L-ARABINOSE TRANSFERASE-RELATED"/>
    <property type="match status" value="1"/>
</dbReference>
<keyword evidence="3 9" id="KW-0808">Transferase</keyword>
<keyword evidence="2 9" id="KW-0328">Glycosyltransferase</keyword>
<feature type="domain" description="Glycosyltransferase 2-like" evidence="8">
    <location>
        <begin position="31"/>
        <end position="189"/>
    </location>
</feature>
<dbReference type="Gene3D" id="3.90.550.10">
    <property type="entry name" value="Spore Coat Polysaccharide Biosynthesis Protein SpsA, Chain A"/>
    <property type="match status" value="1"/>
</dbReference>
<feature type="transmembrane region" description="Helical" evidence="7">
    <location>
        <begin position="288"/>
        <end position="313"/>
    </location>
</feature>
<dbReference type="HOGENOM" id="CLU_033536_0_1_9"/>
<comment type="caution">
    <text evidence="9">The sequence shown here is derived from an EMBL/GenBank/DDBJ whole genome shotgun (WGS) entry which is preliminary data.</text>
</comment>
<dbReference type="Proteomes" id="UP000004923">
    <property type="component" value="Unassembled WGS sequence"/>
</dbReference>
<dbReference type="CDD" id="cd04187">
    <property type="entry name" value="DPM1_like_bac"/>
    <property type="match status" value="1"/>
</dbReference>
<keyword evidence="5 7" id="KW-1133">Transmembrane helix</keyword>
<dbReference type="InterPro" id="IPR050256">
    <property type="entry name" value="Glycosyltransferase_2"/>
</dbReference>
<dbReference type="Pfam" id="PF00535">
    <property type="entry name" value="Glycos_transf_2"/>
    <property type="match status" value="1"/>
</dbReference>
<evidence type="ECO:0000256" key="1">
    <source>
        <dbReference type="ARBA" id="ARBA00004141"/>
    </source>
</evidence>
<feature type="transmembrane region" description="Helical" evidence="7">
    <location>
        <begin position="255"/>
        <end position="276"/>
    </location>
</feature>
<dbReference type="PANTHER" id="PTHR48090:SF1">
    <property type="entry name" value="PROPHAGE BACTOPRENOL GLUCOSYL TRANSFERASE HOMOLOG"/>
    <property type="match status" value="1"/>
</dbReference>
<dbReference type="EMBL" id="AEVN01000007">
    <property type="protein sequence ID" value="EFY05800.1"/>
    <property type="molecule type" value="Genomic_DNA"/>
</dbReference>
<evidence type="ECO:0000256" key="3">
    <source>
        <dbReference type="ARBA" id="ARBA00022679"/>
    </source>
</evidence>
<evidence type="ECO:0000256" key="6">
    <source>
        <dbReference type="ARBA" id="ARBA00023136"/>
    </source>
</evidence>
<keyword evidence="4 7" id="KW-0812">Transmembrane</keyword>
<name>E8LBM8_9FIRM</name>
<dbReference type="AlphaFoldDB" id="E8LBM8"/>
<evidence type="ECO:0000256" key="4">
    <source>
        <dbReference type="ARBA" id="ARBA00022692"/>
    </source>
</evidence>
<dbReference type="EC" id="2.4.-.-" evidence="9"/>
<dbReference type="InterPro" id="IPR001173">
    <property type="entry name" value="Glyco_trans_2-like"/>
</dbReference>
<evidence type="ECO:0000313" key="10">
    <source>
        <dbReference type="Proteomes" id="UP000004923"/>
    </source>
</evidence>
<evidence type="ECO:0000256" key="5">
    <source>
        <dbReference type="ARBA" id="ARBA00022989"/>
    </source>
</evidence>
<gene>
    <name evidence="9" type="ORF">HMPREF9443_00239</name>
</gene>
<keyword evidence="10" id="KW-1185">Reference proteome</keyword>
<comment type="subcellular location">
    <subcellularLocation>
        <location evidence="1">Membrane</location>
        <topology evidence="1">Multi-pass membrane protein</topology>
    </subcellularLocation>
</comment>
<dbReference type="InterPro" id="IPR029044">
    <property type="entry name" value="Nucleotide-diphossugar_trans"/>
</dbReference>
<evidence type="ECO:0000313" key="9">
    <source>
        <dbReference type="EMBL" id="EFY05800.1"/>
    </source>
</evidence>
<evidence type="ECO:0000256" key="2">
    <source>
        <dbReference type="ARBA" id="ARBA00022676"/>
    </source>
</evidence>
<dbReference type="GO" id="GO:0016757">
    <property type="term" value="F:glycosyltransferase activity"/>
    <property type="evidence" value="ECO:0007669"/>
    <property type="project" value="UniProtKB-KW"/>
</dbReference>
<dbReference type="SUPFAM" id="SSF53448">
    <property type="entry name" value="Nucleotide-diphospho-sugar transferases"/>
    <property type="match status" value="1"/>
</dbReference>
<proteinExistence type="predicted"/>
<sequence length="344" mass="38973">MPDGSLFCLILFEQIFWQKNKWCNIMKKKVSLVVPVFNEEDNLHEFHKHATAVMQQEAYDYNIIFVDDGSRDSSALILAELAAQDEHVEAYLLSRNYGHQMALTCGLDHADGDAVITMDGDLQHPPELIPELLRLWEAGNEIVQTKRMATEDAGFFKNLTSAAYYKLINTLSKVEITPGGSDFRLMDRIAVDAFKLYRERARFIRGLVNTLGFHVTVVEFVAPPRFAGRSKFNLHKMLHFALDGITAFSNLPLRWAFYIGIVFGMCSILLLGHVFYVKFVTNDAVPGWATTTVSVLFLGGIQLVGIGILGEYIGRIFEEIKHRPLYLVARHLQNCNKINENKAK</sequence>
<dbReference type="GO" id="GO:0005886">
    <property type="term" value="C:plasma membrane"/>
    <property type="evidence" value="ECO:0007669"/>
    <property type="project" value="TreeGrafter"/>
</dbReference>
<reference evidence="9 10" key="1">
    <citation type="submission" date="2011-01" db="EMBL/GenBank/DDBJ databases">
        <authorList>
            <person name="Weinstock G."/>
            <person name="Sodergren E."/>
            <person name="Clifton S."/>
            <person name="Fulton L."/>
            <person name="Fulton B."/>
            <person name="Courtney L."/>
            <person name="Fronick C."/>
            <person name="Harrison M."/>
            <person name="Strong C."/>
            <person name="Farmer C."/>
            <person name="Delahaunty K."/>
            <person name="Markovic C."/>
            <person name="Hall O."/>
            <person name="Minx P."/>
            <person name="Tomlinson C."/>
            <person name="Mitreva M."/>
            <person name="Hou S."/>
            <person name="Chen J."/>
            <person name="Wollam A."/>
            <person name="Pepin K.H."/>
            <person name="Johnson M."/>
            <person name="Bhonagiri V."/>
            <person name="Zhang X."/>
            <person name="Suruliraj S."/>
            <person name="Warren W."/>
            <person name="Chinwalla A."/>
            <person name="Mardis E.R."/>
            <person name="Wilson R.K."/>
        </authorList>
    </citation>
    <scope>NUCLEOTIDE SEQUENCE [LARGE SCALE GENOMIC DNA]</scope>
    <source>
        <strain evidence="9 10">YIT 12067</strain>
    </source>
</reference>